<organism evidence="2 3">
    <name type="scientific">Niallia circulans</name>
    <name type="common">Bacillus circulans</name>
    <dbReference type="NCBI Taxonomy" id="1397"/>
    <lineage>
        <taxon>Bacteria</taxon>
        <taxon>Bacillati</taxon>
        <taxon>Bacillota</taxon>
        <taxon>Bacilli</taxon>
        <taxon>Bacillales</taxon>
        <taxon>Bacillaceae</taxon>
        <taxon>Niallia</taxon>
    </lineage>
</organism>
<dbReference type="InterPro" id="IPR001387">
    <property type="entry name" value="Cro/C1-type_HTH"/>
</dbReference>
<dbReference type="Proteomes" id="UP000036045">
    <property type="component" value="Unassembled WGS sequence"/>
</dbReference>
<evidence type="ECO:0000313" key="3">
    <source>
        <dbReference type="Proteomes" id="UP000036045"/>
    </source>
</evidence>
<dbReference type="Pfam" id="PF01381">
    <property type="entry name" value="HTH_3"/>
    <property type="match status" value="1"/>
</dbReference>
<reference evidence="2 3" key="1">
    <citation type="submission" date="2015-05" db="EMBL/GenBank/DDBJ databases">
        <title>Whole genome sequence and identification of bacterial endophytes from Costus igneus.</title>
        <authorList>
            <person name="Lee Y.P."/>
            <person name="Gan H.M."/>
            <person name="Eng W."/>
            <person name="Wheatley M.S."/>
            <person name="Caraballo A."/>
            <person name="Polter S."/>
            <person name="Savka M.A."/>
            <person name="Hudson A.O."/>
        </authorList>
    </citation>
    <scope>NUCLEOTIDE SEQUENCE [LARGE SCALE GENOMIC DNA]</scope>
    <source>
        <strain evidence="2 3">RIT379</strain>
    </source>
</reference>
<dbReference type="PATRIC" id="fig|1397.4.peg.2783"/>
<dbReference type="AlphaFoldDB" id="A0A0J1IAR5"/>
<keyword evidence="3" id="KW-1185">Reference proteome</keyword>
<protein>
    <recommendedName>
        <fullName evidence="1">HTH cro/C1-type domain-containing protein</fullName>
    </recommendedName>
</protein>
<feature type="domain" description="HTH cro/C1-type" evidence="1">
    <location>
        <begin position="31"/>
        <end position="76"/>
    </location>
</feature>
<gene>
    <name evidence="2" type="ORF">ABW02_20160</name>
</gene>
<evidence type="ECO:0000259" key="1">
    <source>
        <dbReference type="Pfam" id="PF01381"/>
    </source>
</evidence>
<dbReference type="CDD" id="cd00093">
    <property type="entry name" value="HTH_XRE"/>
    <property type="match status" value="1"/>
</dbReference>
<accession>A0A0J1IAR5</accession>
<dbReference type="EMBL" id="LDPH01000027">
    <property type="protein sequence ID" value="KLV23046.1"/>
    <property type="molecule type" value="Genomic_DNA"/>
</dbReference>
<sequence length="214" mass="24738">MEANRVANTLSKTRLYSPSAIGDILRISRERARQEEQRTKKYMAEALGITVERLTRMEQGTSQVPFEIAQEWCSILKDYTALKKIKHIYGLALPPVDPWLLQSIPNQLTNFIQQATGAIEAAKKLLHMSKQLRYNDPISESMRHDMLKYAEEVLDVQQASDCVLAALRINWDLDYEILVKNWIQEAIADRVIIPSVSQFETIRKETFFQERVGR</sequence>
<comment type="caution">
    <text evidence="2">The sequence shown here is derived from an EMBL/GenBank/DDBJ whole genome shotgun (WGS) entry which is preliminary data.</text>
</comment>
<name>A0A0J1IAR5_NIACI</name>
<proteinExistence type="predicted"/>
<evidence type="ECO:0000313" key="2">
    <source>
        <dbReference type="EMBL" id="KLV23046.1"/>
    </source>
</evidence>